<dbReference type="Proteomes" id="UP001305414">
    <property type="component" value="Unassembled WGS sequence"/>
</dbReference>
<name>A0AAN7Z1F9_9PEZI</name>
<dbReference type="EMBL" id="JAWHQM010000002">
    <property type="protein sequence ID" value="KAK5625537.1"/>
    <property type="molecule type" value="Genomic_DNA"/>
</dbReference>
<evidence type="ECO:0000313" key="1">
    <source>
        <dbReference type="EMBL" id="KAK5625537.1"/>
    </source>
</evidence>
<dbReference type="AlphaFoldDB" id="A0AAN7Z1F9"/>
<evidence type="ECO:0000313" key="2">
    <source>
        <dbReference type="Proteomes" id="UP001305414"/>
    </source>
</evidence>
<gene>
    <name evidence="1" type="ORF">RRF57_001253</name>
</gene>
<sequence>MVVGEGVECIVANPIAGTRSRPLSIGRDDEAPESGKDTTIARTCYQSRLLARLTTERHG</sequence>
<comment type="caution">
    <text evidence="1">The sequence shown here is derived from an EMBL/GenBank/DDBJ whole genome shotgun (WGS) entry which is preliminary data.</text>
</comment>
<accession>A0AAN7Z1F9</accession>
<protein>
    <submittedName>
        <fullName evidence="1">Uncharacterized protein</fullName>
    </submittedName>
</protein>
<organism evidence="1 2">
    <name type="scientific">Xylaria bambusicola</name>
    <dbReference type="NCBI Taxonomy" id="326684"/>
    <lineage>
        <taxon>Eukaryota</taxon>
        <taxon>Fungi</taxon>
        <taxon>Dikarya</taxon>
        <taxon>Ascomycota</taxon>
        <taxon>Pezizomycotina</taxon>
        <taxon>Sordariomycetes</taxon>
        <taxon>Xylariomycetidae</taxon>
        <taxon>Xylariales</taxon>
        <taxon>Xylariaceae</taxon>
        <taxon>Xylaria</taxon>
    </lineage>
</organism>
<keyword evidence="2" id="KW-1185">Reference proteome</keyword>
<proteinExistence type="predicted"/>
<reference evidence="1 2" key="1">
    <citation type="submission" date="2023-10" db="EMBL/GenBank/DDBJ databases">
        <title>Draft genome sequence of Xylaria bambusicola isolate GMP-LS, the root and basal stem rot pathogen of sugarcane in Indonesia.</title>
        <authorList>
            <person name="Selvaraj P."/>
            <person name="Muralishankar V."/>
            <person name="Muruganantham S."/>
            <person name="Sp S."/>
            <person name="Haryani S."/>
            <person name="Lau K.J.X."/>
            <person name="Naqvi N.I."/>
        </authorList>
    </citation>
    <scope>NUCLEOTIDE SEQUENCE [LARGE SCALE GENOMIC DNA]</scope>
    <source>
        <strain evidence="1">GMP-LS</strain>
    </source>
</reference>